<proteinExistence type="predicted"/>
<gene>
    <name evidence="3" type="ORF">HICCMSTLAB_LOCUS5646</name>
</gene>
<feature type="coiled-coil region" evidence="1">
    <location>
        <begin position="129"/>
        <end position="163"/>
    </location>
</feature>
<accession>A0A8J2HDM2</accession>
<comment type="caution">
    <text evidence="3">The sequence shown here is derived from an EMBL/GenBank/DDBJ whole genome shotgun (WGS) entry which is preliminary data.</text>
</comment>
<sequence>MQSGSEEKIARSSNWFQGNFRLGRTSSVGDIEGIETGAKRKNREQEGEESLTKGKGDRDIIKKSRLQFRQSTKEKVLETGGMETLMKKLEDLDNRIKLKCKNVSDEVGVLRLEGKKEREEMKKWWEEEKKYMREKIDGLEDRINELEKDNSEKRKKKEREARRKNVIVKGIVFKEGADWKGEIEKIWNEMEIVGGKKTYKRIGGVDKEGKGLVLVELEGLDRKREMMTAKNKLKGEKDDLTFEERRIRRIILQEAVKERNCGNNVKVGYMKMWVNRPLRLWDEAKGCWKKLQGNE</sequence>
<keyword evidence="1" id="KW-0175">Coiled coil</keyword>
<evidence type="ECO:0000313" key="3">
    <source>
        <dbReference type="EMBL" id="CAG5090471.1"/>
    </source>
</evidence>
<organism evidence="3 4">
    <name type="scientific">Cotesia congregata</name>
    <name type="common">Parasitoid wasp</name>
    <name type="synonym">Apanteles congregatus</name>
    <dbReference type="NCBI Taxonomy" id="51543"/>
    <lineage>
        <taxon>Eukaryota</taxon>
        <taxon>Metazoa</taxon>
        <taxon>Ecdysozoa</taxon>
        <taxon>Arthropoda</taxon>
        <taxon>Hexapoda</taxon>
        <taxon>Insecta</taxon>
        <taxon>Pterygota</taxon>
        <taxon>Neoptera</taxon>
        <taxon>Endopterygota</taxon>
        <taxon>Hymenoptera</taxon>
        <taxon>Apocrita</taxon>
        <taxon>Ichneumonoidea</taxon>
        <taxon>Braconidae</taxon>
        <taxon>Microgastrinae</taxon>
        <taxon>Cotesia</taxon>
    </lineage>
</organism>
<keyword evidence="4" id="KW-1185">Reference proteome</keyword>
<reference evidence="3" key="1">
    <citation type="submission" date="2021-04" db="EMBL/GenBank/DDBJ databases">
        <authorList>
            <person name="Chebbi M.A.C M."/>
        </authorList>
    </citation>
    <scope>NUCLEOTIDE SEQUENCE</scope>
</reference>
<dbReference type="EMBL" id="CAJNRD030001119">
    <property type="protein sequence ID" value="CAG5090471.1"/>
    <property type="molecule type" value="Genomic_DNA"/>
</dbReference>
<protein>
    <submittedName>
        <fullName evidence="3">Uncharacterized protein</fullName>
    </submittedName>
</protein>
<name>A0A8J2HDM2_COTCN</name>
<evidence type="ECO:0000256" key="2">
    <source>
        <dbReference type="SAM" id="MobiDB-lite"/>
    </source>
</evidence>
<dbReference type="Proteomes" id="UP000786811">
    <property type="component" value="Unassembled WGS sequence"/>
</dbReference>
<feature type="region of interest" description="Disordered" evidence="2">
    <location>
        <begin position="20"/>
        <end position="56"/>
    </location>
</feature>
<dbReference type="OrthoDB" id="7617398at2759"/>
<dbReference type="AlphaFoldDB" id="A0A8J2HDM2"/>
<evidence type="ECO:0000256" key="1">
    <source>
        <dbReference type="SAM" id="Coils"/>
    </source>
</evidence>
<evidence type="ECO:0000313" key="4">
    <source>
        <dbReference type="Proteomes" id="UP000786811"/>
    </source>
</evidence>